<feature type="compositionally biased region" description="Polar residues" evidence="5">
    <location>
        <begin position="116"/>
        <end position="127"/>
    </location>
</feature>
<dbReference type="SMART" id="SM00411">
    <property type="entry name" value="BHL"/>
    <property type="match status" value="1"/>
</dbReference>
<dbReference type="FunFam" id="4.10.520.10:FF:000001">
    <property type="entry name" value="DNA-binding protein HU"/>
    <property type="match status" value="1"/>
</dbReference>
<accession>A0A9D2N8D5</accession>
<feature type="region of interest" description="Disordered" evidence="5">
    <location>
        <begin position="109"/>
        <end position="144"/>
    </location>
</feature>
<reference evidence="6" key="2">
    <citation type="submission" date="2021-04" db="EMBL/GenBank/DDBJ databases">
        <authorList>
            <person name="Gilroy R."/>
        </authorList>
    </citation>
    <scope>NUCLEOTIDE SEQUENCE</scope>
    <source>
        <strain evidence="6">CHK185-5351</strain>
    </source>
</reference>
<dbReference type="SUPFAM" id="SSF47729">
    <property type="entry name" value="IHF-like DNA-binding proteins"/>
    <property type="match status" value="1"/>
</dbReference>
<dbReference type="EMBL" id="DWWU01000016">
    <property type="protein sequence ID" value="HJC14959.1"/>
    <property type="molecule type" value="Genomic_DNA"/>
</dbReference>
<feature type="compositionally biased region" description="Basic and acidic residues" evidence="5">
    <location>
        <begin position="34"/>
        <end position="46"/>
    </location>
</feature>
<comment type="similarity">
    <text evidence="1 4">Belongs to the bacterial histone-like protein family.</text>
</comment>
<comment type="caution">
    <text evidence="6">The sequence shown here is derived from an EMBL/GenBank/DDBJ whole genome shotgun (WGS) entry which is preliminary data.</text>
</comment>
<dbReference type="GO" id="GO:0042802">
    <property type="term" value="F:identical protein binding"/>
    <property type="evidence" value="ECO:0007669"/>
    <property type="project" value="UniProtKB-ARBA"/>
</dbReference>
<dbReference type="PRINTS" id="PR01727">
    <property type="entry name" value="DNABINDINGHU"/>
</dbReference>
<dbReference type="PANTHER" id="PTHR33175:SF3">
    <property type="entry name" value="DNA-BINDING PROTEIN HU-BETA"/>
    <property type="match status" value="1"/>
</dbReference>
<feature type="region of interest" description="Disordered" evidence="5">
    <location>
        <begin position="22"/>
        <end position="51"/>
    </location>
</feature>
<dbReference type="GO" id="GO:1990103">
    <property type="term" value="C:DnaA-HU complex"/>
    <property type="evidence" value="ECO:0007669"/>
    <property type="project" value="UniProtKB-ARBA"/>
</dbReference>
<evidence type="ECO:0000313" key="7">
    <source>
        <dbReference type="Proteomes" id="UP000823849"/>
    </source>
</evidence>
<evidence type="ECO:0000256" key="2">
    <source>
        <dbReference type="ARBA" id="ARBA00023067"/>
    </source>
</evidence>
<dbReference type="Pfam" id="PF00216">
    <property type="entry name" value="Bac_DNA_binding"/>
    <property type="match status" value="1"/>
</dbReference>
<dbReference type="AlphaFoldDB" id="A0A9D2N8D5"/>
<dbReference type="GO" id="GO:0030261">
    <property type="term" value="P:chromosome condensation"/>
    <property type="evidence" value="ECO:0007669"/>
    <property type="project" value="UniProtKB-KW"/>
</dbReference>
<keyword evidence="3 6" id="KW-0238">DNA-binding</keyword>
<dbReference type="PROSITE" id="PS00045">
    <property type="entry name" value="HISTONE_LIKE"/>
    <property type="match status" value="1"/>
</dbReference>
<evidence type="ECO:0000256" key="5">
    <source>
        <dbReference type="SAM" id="MobiDB-lite"/>
    </source>
</evidence>
<dbReference type="InterPro" id="IPR000119">
    <property type="entry name" value="Hist_DNA-bd"/>
</dbReference>
<dbReference type="GO" id="GO:0003677">
    <property type="term" value="F:DNA binding"/>
    <property type="evidence" value="ECO:0007669"/>
    <property type="project" value="UniProtKB-KW"/>
</dbReference>
<name>A0A9D2N8D5_9FIRM</name>
<proteinExistence type="inferred from homology"/>
<dbReference type="CDD" id="cd13831">
    <property type="entry name" value="HU"/>
    <property type="match status" value="1"/>
</dbReference>
<dbReference type="GO" id="GO:0005829">
    <property type="term" value="C:cytosol"/>
    <property type="evidence" value="ECO:0007669"/>
    <property type="project" value="UniProtKB-ARBA"/>
</dbReference>
<dbReference type="GO" id="GO:0010467">
    <property type="term" value="P:gene expression"/>
    <property type="evidence" value="ECO:0007669"/>
    <property type="project" value="UniProtKB-ARBA"/>
</dbReference>
<sequence>MAENAQNQNIRIRLEFRIPEEKRRRSRRVSGLLRTKDRQTEKQSQERKHRRSLLMNKTELVAAMAEQTNLSKKDVEAALKAFVDVVAEELKKGEKVQLVGFGTFEVSERAAREGRNPQTGETMQIKASKTPKFKAGKALKDMMN</sequence>
<dbReference type="InterPro" id="IPR020816">
    <property type="entry name" value="Histone-like_DNA-bd_CS"/>
</dbReference>
<keyword evidence="2" id="KW-0226">DNA condensation</keyword>
<reference evidence="6" key="1">
    <citation type="journal article" date="2021" name="PeerJ">
        <title>Extensive microbial diversity within the chicken gut microbiome revealed by metagenomics and culture.</title>
        <authorList>
            <person name="Gilroy R."/>
            <person name="Ravi A."/>
            <person name="Getino M."/>
            <person name="Pursley I."/>
            <person name="Horton D.L."/>
            <person name="Alikhan N.F."/>
            <person name="Baker D."/>
            <person name="Gharbi K."/>
            <person name="Hall N."/>
            <person name="Watson M."/>
            <person name="Adriaenssens E.M."/>
            <person name="Foster-Nyarko E."/>
            <person name="Jarju S."/>
            <person name="Secka A."/>
            <person name="Antonio M."/>
            <person name="Oren A."/>
            <person name="Chaudhuri R.R."/>
            <person name="La Ragione R."/>
            <person name="Hildebrand F."/>
            <person name="Pallen M.J."/>
        </authorList>
    </citation>
    <scope>NUCLEOTIDE SEQUENCE</scope>
    <source>
        <strain evidence="6">CHK185-5351</strain>
    </source>
</reference>
<evidence type="ECO:0000256" key="4">
    <source>
        <dbReference type="RuleBase" id="RU003939"/>
    </source>
</evidence>
<gene>
    <name evidence="6" type="ORF">H9705_03885</name>
</gene>
<dbReference type="Proteomes" id="UP000823849">
    <property type="component" value="Unassembled WGS sequence"/>
</dbReference>
<dbReference type="Gene3D" id="4.10.520.10">
    <property type="entry name" value="IHF-like DNA-binding proteins"/>
    <property type="match status" value="1"/>
</dbReference>
<dbReference type="GO" id="GO:0030527">
    <property type="term" value="F:structural constituent of chromatin"/>
    <property type="evidence" value="ECO:0007669"/>
    <property type="project" value="InterPro"/>
</dbReference>
<evidence type="ECO:0000256" key="1">
    <source>
        <dbReference type="ARBA" id="ARBA00010529"/>
    </source>
</evidence>
<dbReference type="GO" id="GO:1990178">
    <property type="term" value="C:HU-DNA complex"/>
    <property type="evidence" value="ECO:0007669"/>
    <property type="project" value="UniProtKB-ARBA"/>
</dbReference>
<evidence type="ECO:0000313" key="6">
    <source>
        <dbReference type="EMBL" id="HJC14959.1"/>
    </source>
</evidence>
<dbReference type="GO" id="GO:0006270">
    <property type="term" value="P:DNA replication initiation"/>
    <property type="evidence" value="ECO:0007669"/>
    <property type="project" value="UniProtKB-ARBA"/>
</dbReference>
<protein>
    <submittedName>
        <fullName evidence="6">HU family DNA-binding protein</fullName>
    </submittedName>
</protein>
<dbReference type="PANTHER" id="PTHR33175">
    <property type="entry name" value="DNA-BINDING PROTEIN HU"/>
    <property type="match status" value="1"/>
</dbReference>
<dbReference type="InterPro" id="IPR010992">
    <property type="entry name" value="IHF-like_DNA-bd_dom_sf"/>
</dbReference>
<evidence type="ECO:0000256" key="3">
    <source>
        <dbReference type="ARBA" id="ARBA00023125"/>
    </source>
</evidence>
<organism evidence="6 7">
    <name type="scientific">Candidatus Fusicatenibacter intestinigallinarum</name>
    <dbReference type="NCBI Taxonomy" id="2838598"/>
    <lineage>
        <taxon>Bacteria</taxon>
        <taxon>Bacillati</taxon>
        <taxon>Bacillota</taxon>
        <taxon>Clostridia</taxon>
        <taxon>Lachnospirales</taxon>
        <taxon>Lachnospiraceae</taxon>
        <taxon>Fusicatenibacter</taxon>
    </lineage>
</organism>